<feature type="domain" description="C2H2-type" evidence="3">
    <location>
        <begin position="605"/>
        <end position="632"/>
    </location>
</feature>
<feature type="region of interest" description="Disordered" evidence="2">
    <location>
        <begin position="251"/>
        <end position="277"/>
    </location>
</feature>
<feature type="compositionally biased region" description="Polar residues" evidence="2">
    <location>
        <begin position="251"/>
        <end position="271"/>
    </location>
</feature>
<keyword evidence="1" id="KW-0862">Zinc</keyword>
<reference evidence="4 5" key="1">
    <citation type="submission" date="2024-01" db="EMBL/GenBank/DDBJ databases">
        <title>Genome assemblies of Stephania.</title>
        <authorList>
            <person name="Yang L."/>
        </authorList>
    </citation>
    <scope>NUCLEOTIDE SEQUENCE [LARGE SCALE GENOMIC DNA]</scope>
    <source>
        <strain evidence="4">QJT</strain>
        <tissue evidence="4">Leaf</tissue>
    </source>
</reference>
<dbReference type="PROSITE" id="PS00028">
    <property type="entry name" value="ZINC_FINGER_C2H2_1"/>
    <property type="match status" value="1"/>
</dbReference>
<evidence type="ECO:0000256" key="2">
    <source>
        <dbReference type="SAM" id="MobiDB-lite"/>
    </source>
</evidence>
<dbReference type="PROSITE" id="PS50157">
    <property type="entry name" value="ZINC_FINGER_C2H2_2"/>
    <property type="match status" value="1"/>
</dbReference>
<dbReference type="Proteomes" id="UP001417504">
    <property type="component" value="Unassembled WGS sequence"/>
</dbReference>
<evidence type="ECO:0000313" key="5">
    <source>
        <dbReference type="Proteomes" id="UP001417504"/>
    </source>
</evidence>
<dbReference type="InterPro" id="IPR013087">
    <property type="entry name" value="Znf_C2H2_type"/>
</dbReference>
<name>A0AAP0KMS1_9MAGN</name>
<protein>
    <recommendedName>
        <fullName evidence="3">C2H2-type domain-containing protein</fullName>
    </recommendedName>
</protein>
<dbReference type="SUPFAM" id="SSF57667">
    <property type="entry name" value="beta-beta-alpha zinc fingers"/>
    <property type="match status" value="1"/>
</dbReference>
<keyword evidence="5" id="KW-1185">Reference proteome</keyword>
<evidence type="ECO:0000259" key="3">
    <source>
        <dbReference type="PROSITE" id="PS50157"/>
    </source>
</evidence>
<dbReference type="GO" id="GO:0008270">
    <property type="term" value="F:zinc ion binding"/>
    <property type="evidence" value="ECO:0007669"/>
    <property type="project" value="UniProtKB-KW"/>
</dbReference>
<dbReference type="EMBL" id="JBBNAE010000001">
    <property type="protein sequence ID" value="KAK9154593.1"/>
    <property type="molecule type" value="Genomic_DNA"/>
</dbReference>
<keyword evidence="1" id="KW-0479">Metal-binding</keyword>
<sequence length="716" mass="79321">MGNQQVINYPTMFNDWFANNMQPPTEYWLSRVLSAKANCMYDDFASCLVNEKPSELTLTSVILTEQEMNGSPTMEIQAPAAASSDKAASFLGSKFSDLPIQSVLANKFDSSNIYASDQMMSLPVTDPYFGNCGLMDDLWLLTNDSIDMENNLLPETAYPIEQPGPDSNGDLFCLSNHASQVPNLTQTYLPDPNSFLRSSSFSDDPCFGLERMLNNPDIAPNKLDPNVNVVIPNNLDIDIVPAYSPSLFLDSTNPSIDGQSQAHPSTKNQPYESHAPNLHGSHLFRSNVCFPVVSHEACIPISNPTNISDLNSSFGGERLHTNFLSDSTTRPLFNPISSVIWEELPNLGGADQFNENSAVTITNQQYLNGPCASNVNHQLSQLPSPNFTTQDQQCLKEPGAFIANDQIPYLMSTNISTQQQYSIDPRASNVNRRHPQLPSLDHSTQNHHCLNDPGAFIANDQLPYSMNNTTMPTEQQQDSVDPSASNLNHRLSQLLSLDLTTQNQHCLNDPGAFIANDQLPYLMNNTTMPTEQQEDSVDPSASNVNHPQLFSSNGASSFNPGSMIAEQVQQEFIDDDDKAYSNWLKESVLPENNGYPPLEIIPKIYECKVCDKTFPSTHALGGHMSWHTRLKKKEQKITKALTTNLNHKDFDFICSLTHQMASFAKKNNPDLLMPKVTTMAEDLLIVASSKRKLSLEHEDSGDEEGSSRKIARLGET</sequence>
<dbReference type="InterPro" id="IPR036236">
    <property type="entry name" value="Znf_C2H2_sf"/>
</dbReference>
<dbReference type="Gene3D" id="3.30.160.60">
    <property type="entry name" value="Classic Zinc Finger"/>
    <property type="match status" value="1"/>
</dbReference>
<evidence type="ECO:0000256" key="1">
    <source>
        <dbReference type="PROSITE-ProRule" id="PRU00042"/>
    </source>
</evidence>
<gene>
    <name evidence="4" type="ORF">Sjap_002073</name>
</gene>
<dbReference type="AlphaFoldDB" id="A0AAP0KMS1"/>
<comment type="caution">
    <text evidence="4">The sequence shown here is derived from an EMBL/GenBank/DDBJ whole genome shotgun (WGS) entry which is preliminary data.</text>
</comment>
<evidence type="ECO:0000313" key="4">
    <source>
        <dbReference type="EMBL" id="KAK9154593.1"/>
    </source>
</evidence>
<dbReference type="Pfam" id="PF13912">
    <property type="entry name" value="zf-C2H2_6"/>
    <property type="match status" value="1"/>
</dbReference>
<keyword evidence="1" id="KW-0863">Zinc-finger</keyword>
<organism evidence="4 5">
    <name type="scientific">Stephania japonica</name>
    <dbReference type="NCBI Taxonomy" id="461633"/>
    <lineage>
        <taxon>Eukaryota</taxon>
        <taxon>Viridiplantae</taxon>
        <taxon>Streptophyta</taxon>
        <taxon>Embryophyta</taxon>
        <taxon>Tracheophyta</taxon>
        <taxon>Spermatophyta</taxon>
        <taxon>Magnoliopsida</taxon>
        <taxon>Ranunculales</taxon>
        <taxon>Menispermaceae</taxon>
        <taxon>Menispermoideae</taxon>
        <taxon>Cissampelideae</taxon>
        <taxon>Stephania</taxon>
    </lineage>
</organism>
<proteinExistence type="predicted"/>
<feature type="region of interest" description="Disordered" evidence="2">
    <location>
        <begin position="692"/>
        <end position="716"/>
    </location>
</feature>
<accession>A0AAP0KMS1</accession>